<reference evidence="2" key="1">
    <citation type="submission" date="2021-10" db="EMBL/GenBank/DDBJ databases">
        <title>De novo Genome Assembly of Clathrus columnatus (Basidiomycota, Fungi) Using Illumina and Nanopore Sequence Data.</title>
        <authorList>
            <person name="Ogiso-Tanaka E."/>
            <person name="Itagaki H."/>
            <person name="Hosoya T."/>
            <person name="Hosaka K."/>
        </authorList>
    </citation>
    <scope>NUCLEOTIDE SEQUENCE</scope>
    <source>
        <strain evidence="2">MO-923</strain>
    </source>
</reference>
<dbReference type="AlphaFoldDB" id="A0AAV5AR28"/>
<feature type="region of interest" description="Disordered" evidence="1">
    <location>
        <begin position="1"/>
        <end position="35"/>
    </location>
</feature>
<evidence type="ECO:0000313" key="2">
    <source>
        <dbReference type="EMBL" id="GJJ15174.1"/>
    </source>
</evidence>
<organism evidence="2 3">
    <name type="scientific">Clathrus columnatus</name>
    <dbReference type="NCBI Taxonomy" id="1419009"/>
    <lineage>
        <taxon>Eukaryota</taxon>
        <taxon>Fungi</taxon>
        <taxon>Dikarya</taxon>
        <taxon>Basidiomycota</taxon>
        <taxon>Agaricomycotina</taxon>
        <taxon>Agaricomycetes</taxon>
        <taxon>Phallomycetidae</taxon>
        <taxon>Phallales</taxon>
        <taxon>Clathraceae</taxon>
        <taxon>Clathrus</taxon>
    </lineage>
</organism>
<keyword evidence="3" id="KW-1185">Reference proteome</keyword>
<dbReference type="EMBL" id="BPWL01000010">
    <property type="protein sequence ID" value="GJJ15174.1"/>
    <property type="molecule type" value="Genomic_DNA"/>
</dbReference>
<comment type="caution">
    <text evidence="2">The sequence shown here is derived from an EMBL/GenBank/DDBJ whole genome shotgun (WGS) entry which is preliminary data.</text>
</comment>
<protein>
    <submittedName>
        <fullName evidence="2">Uncharacterized protein</fullName>
    </submittedName>
</protein>
<feature type="compositionally biased region" description="Pro residues" evidence="1">
    <location>
        <begin position="26"/>
        <end position="35"/>
    </location>
</feature>
<evidence type="ECO:0000313" key="3">
    <source>
        <dbReference type="Proteomes" id="UP001050691"/>
    </source>
</evidence>
<name>A0AAV5AR28_9AGAM</name>
<gene>
    <name evidence="2" type="ORF">Clacol_009450</name>
</gene>
<proteinExistence type="predicted"/>
<dbReference type="Proteomes" id="UP001050691">
    <property type="component" value="Unassembled WGS sequence"/>
</dbReference>
<evidence type="ECO:0000256" key="1">
    <source>
        <dbReference type="SAM" id="MobiDB-lite"/>
    </source>
</evidence>
<feature type="compositionally biased region" description="Polar residues" evidence="1">
    <location>
        <begin position="1"/>
        <end position="19"/>
    </location>
</feature>
<accession>A0AAV5AR28</accession>
<sequence length="91" mass="9750">MSHNQRITTSNVALSDLSSPQHPATPIQPPPTPRLPCIPLPDVGLDAYGLPVRFRNSPALPPIVKSKPPGFKTIRAAGSQIDRDGDLCISF</sequence>